<feature type="chain" id="PRO_5012972680" evidence="2">
    <location>
        <begin position="20"/>
        <end position="1276"/>
    </location>
</feature>
<feature type="compositionally biased region" description="Basic and acidic residues" evidence="1">
    <location>
        <begin position="1242"/>
        <end position="1256"/>
    </location>
</feature>
<feature type="compositionally biased region" description="Basic and acidic residues" evidence="1">
    <location>
        <begin position="115"/>
        <end position="125"/>
    </location>
</feature>
<feature type="compositionally biased region" description="Pro residues" evidence="1">
    <location>
        <begin position="428"/>
        <end position="438"/>
    </location>
</feature>
<keyword evidence="4" id="KW-1185">Reference proteome</keyword>
<feature type="compositionally biased region" description="Basic and acidic residues" evidence="1">
    <location>
        <begin position="1130"/>
        <end position="1145"/>
    </location>
</feature>
<feature type="region of interest" description="Disordered" evidence="1">
    <location>
        <begin position="160"/>
        <end position="188"/>
    </location>
</feature>
<dbReference type="Proteomes" id="UP000186176">
    <property type="component" value="Unassembled WGS sequence"/>
</dbReference>
<feature type="compositionally biased region" description="Low complexity" evidence="1">
    <location>
        <begin position="386"/>
        <end position="395"/>
    </location>
</feature>
<comment type="caution">
    <text evidence="3">The sequence shown here is derived from an EMBL/GenBank/DDBJ whole genome shotgun (WGS) entry which is preliminary data.</text>
</comment>
<dbReference type="GeneID" id="39980550"/>
<feature type="region of interest" description="Disordered" evidence="1">
    <location>
        <begin position="314"/>
        <end position="338"/>
    </location>
</feature>
<feature type="compositionally biased region" description="Polar residues" evidence="1">
    <location>
        <begin position="439"/>
        <end position="465"/>
    </location>
</feature>
<feature type="region of interest" description="Disordered" evidence="1">
    <location>
        <begin position="353"/>
        <end position="548"/>
    </location>
</feature>
<feature type="region of interest" description="Disordered" evidence="1">
    <location>
        <begin position="1242"/>
        <end position="1261"/>
    </location>
</feature>
<feature type="signal peptide" evidence="2">
    <location>
        <begin position="1"/>
        <end position="19"/>
    </location>
</feature>
<feature type="compositionally biased region" description="Basic and acidic residues" evidence="1">
    <location>
        <begin position="889"/>
        <end position="906"/>
    </location>
</feature>
<feature type="compositionally biased region" description="Basic and acidic residues" evidence="1">
    <location>
        <begin position="920"/>
        <end position="935"/>
    </location>
</feature>
<dbReference type="RefSeq" id="XP_028876290.1">
    <property type="nucleotide sequence ID" value="XM_029020771.1"/>
</dbReference>
<feature type="region of interest" description="Disordered" evidence="1">
    <location>
        <begin position="868"/>
        <end position="943"/>
    </location>
</feature>
<sequence length="1276" mass="145538">MGLGILLSLFLLIKFGVLSLSVNISPKSNPFTLDLDYITESKKLETTPKKSIIKLPAPDELSSTKGPGITEGELKLALLHSKKIANELEKYKSKNPRDIDEISISSASTFNYDFEKPDDSVKRNLESPSRSLSNEEKNVDKLLESAINDLDKRRRYTLDEIEKKKKIPPKPPNKNKYDNSEAKDNKSDQLSFLTGINLVDDVITPLENESTAENKEKQEQTLKPNVPPTTKYPIYSGKPEKKVKSLQVPQKNIVKLPHKKVSQEQEKTGKEKKKGRFNIKKILNSDFFKFFKEKKKPESKVTLTISRPIIASSVRQTEDEQSKRTEITEQTNNNTDFEKKINVPLNILEEEEQDLQVSGKVSPIPQTSRTPSPQQSRTPSPKRSRTPSPQQSRTPSPKPNKTPISQKSRTPTPEPNKTPSSQKSRTPTPKPNRTPSPQPDRTSTPESNRMPSSQSNKTLISQKGRTPSPEPNTKETAEETKNIETPTKRAKISQKVLDNDQEQNLDKKIPRPQSSESIVPNRLEISEPETDSSIENSRSSSRIRKIRERLPSMGSDNVFYDSDDYRDEVINSIDFEGSSSSSSEPSIYSAELYSNFESSFTPQNLKDPLEEINIGINKIHEGQRVYEKFVPSRGFDRILQNKLINTYNSDDELVENSIFDKIKNKIKRHRKEAKRKKERSKGIPSRVITEKDVYKFADLRETEFQPEEQIKTLPKVDITKRKIPKSASKSNLADSLPINEPKNEVESKGSDDEKKKVDQSEIRRSIEEFRDIEMDRHELESDSGSLGSYSLETKQEYEYEPIQNPLEALTYNDELKQLKYARDDYFRNKFLQGLSEETKKEESDKLLSQIAEKEALLKELEKISNELDKKRNQFTAKEESPANEESISDDQKLEKQDKSVEANIKDEDGDEGDGEIEAEAEGKVTAEDRDEKDEPIYPEQSLKLDEDAIIMGAEKKENNKGIVVLDPENANYEVYYDDKADQDEDGLAPIKEYNEEGLMPIQQTNKLSESEGLIPVGGFSKLKELQAFEDPDRSLLPVPEESQIPFEEVYLTKHPELLNTDTVGTLNKEKAIKKAFGEKSRKGGILRKREFENFNLSNDAIDRLKRNPFKTPEEKEKIFRILRAKEELNSLREEERKKKQTKQENTEYSESSIEASELYPVESTRSIQKPTINKISDESLLAGDFEEASETSETTGISNPLQIMVGEKINFSDSTDTVASENEMSELAVEVGLARLNAIKATERKQEREKNSDHQHYAPYVRKNVQFNPKKIVETR</sequence>
<evidence type="ECO:0000256" key="1">
    <source>
        <dbReference type="SAM" id="MobiDB-lite"/>
    </source>
</evidence>
<evidence type="ECO:0000313" key="4">
    <source>
        <dbReference type="Proteomes" id="UP000186176"/>
    </source>
</evidence>
<feature type="region of interest" description="Disordered" evidence="1">
    <location>
        <begin position="1130"/>
        <end position="1166"/>
    </location>
</feature>
<gene>
    <name evidence="3" type="ORF">cubi_03757</name>
</gene>
<keyword evidence="2" id="KW-0732">Signal</keyword>
<evidence type="ECO:0000256" key="2">
    <source>
        <dbReference type="SAM" id="SignalP"/>
    </source>
</evidence>
<reference evidence="3 4" key="1">
    <citation type="submission" date="2016-10" db="EMBL/GenBank/DDBJ databases">
        <title>Reductive evolution of mitochondrial metabolism and differential evolution of invasion-related proteins in Cryptosporidium.</title>
        <authorList>
            <person name="Liu S."/>
            <person name="Roellig D.M."/>
            <person name="Guo Y."/>
            <person name="Li N."/>
            <person name="Frace M.A."/>
            <person name="Tang K."/>
            <person name="Zhang L."/>
            <person name="Feng Y."/>
            <person name="Xiao L."/>
        </authorList>
    </citation>
    <scope>NUCLEOTIDE SEQUENCE [LARGE SCALE GENOMIC DNA]</scope>
    <source>
        <strain evidence="3">39726</strain>
    </source>
</reference>
<feature type="region of interest" description="Disordered" evidence="1">
    <location>
        <begin position="210"/>
        <end position="247"/>
    </location>
</feature>
<feature type="compositionally biased region" description="Basic and acidic residues" evidence="1">
    <location>
        <begin position="472"/>
        <end position="482"/>
    </location>
</feature>
<dbReference type="VEuPathDB" id="CryptoDB:cubi_03757"/>
<feature type="region of interest" description="Disordered" evidence="1">
    <location>
        <begin position="724"/>
        <end position="789"/>
    </location>
</feature>
<feature type="compositionally biased region" description="Basic and acidic residues" evidence="1">
    <location>
        <begin position="741"/>
        <end position="780"/>
    </location>
</feature>
<feature type="compositionally biased region" description="Low complexity" evidence="1">
    <location>
        <begin position="362"/>
        <end position="379"/>
    </location>
</feature>
<protein>
    <submittedName>
        <fullName evidence="3">Uncharacterized protein</fullName>
    </submittedName>
</protein>
<proteinExistence type="predicted"/>
<feature type="compositionally biased region" description="Basic and acidic residues" evidence="1">
    <location>
        <begin position="868"/>
        <end position="880"/>
    </location>
</feature>
<feature type="compositionally biased region" description="Basic and acidic residues" evidence="1">
    <location>
        <begin position="316"/>
        <end position="327"/>
    </location>
</feature>
<feature type="compositionally biased region" description="Polar residues" evidence="1">
    <location>
        <begin position="402"/>
        <end position="427"/>
    </location>
</feature>
<feature type="compositionally biased region" description="Basic and acidic residues" evidence="1">
    <location>
        <begin position="175"/>
        <end position="187"/>
    </location>
</feature>
<feature type="compositionally biased region" description="Acidic residues" evidence="1">
    <location>
        <begin position="907"/>
        <end position="919"/>
    </location>
</feature>
<dbReference type="EMBL" id="LRBP01000003">
    <property type="protein sequence ID" value="OII75278.1"/>
    <property type="molecule type" value="Genomic_DNA"/>
</dbReference>
<evidence type="ECO:0000313" key="3">
    <source>
        <dbReference type="EMBL" id="OII75278.1"/>
    </source>
</evidence>
<accession>A0A1J4MM72</accession>
<name>A0A1J4MM72_9CRYT</name>
<organism evidence="3 4">
    <name type="scientific">Cryptosporidium ubiquitum</name>
    <dbReference type="NCBI Taxonomy" id="857276"/>
    <lineage>
        <taxon>Eukaryota</taxon>
        <taxon>Sar</taxon>
        <taxon>Alveolata</taxon>
        <taxon>Apicomplexa</taxon>
        <taxon>Conoidasida</taxon>
        <taxon>Coccidia</taxon>
        <taxon>Eucoccidiorida</taxon>
        <taxon>Eimeriorina</taxon>
        <taxon>Cryptosporidiidae</taxon>
        <taxon>Cryptosporidium</taxon>
    </lineage>
</organism>
<dbReference type="OrthoDB" id="344278at2759"/>
<feature type="region of interest" description="Disordered" evidence="1">
    <location>
        <begin position="115"/>
        <end position="137"/>
    </location>
</feature>
<dbReference type="AlphaFoldDB" id="A0A1J4MM72"/>